<dbReference type="GO" id="GO:0006355">
    <property type="term" value="P:regulation of DNA-templated transcription"/>
    <property type="evidence" value="ECO:0007669"/>
    <property type="project" value="InterPro"/>
</dbReference>
<dbReference type="RefSeq" id="WP_138565582.1">
    <property type="nucleotide sequence ID" value="NZ_CP040602.1"/>
</dbReference>
<dbReference type="Gene3D" id="2.40.50.100">
    <property type="match status" value="2"/>
</dbReference>
<dbReference type="NCBIfam" id="TIGR00638">
    <property type="entry name" value="Mop"/>
    <property type="match status" value="2"/>
</dbReference>
<evidence type="ECO:0000256" key="3">
    <source>
        <dbReference type="ARBA" id="ARBA00022505"/>
    </source>
</evidence>
<name>A0A4P9K7J3_9GAMM</name>
<dbReference type="PANTHER" id="PTHR30432:SF1">
    <property type="entry name" value="DNA-BINDING TRANSCRIPTIONAL DUAL REGULATOR MODE"/>
    <property type="match status" value="1"/>
</dbReference>
<dbReference type="SUPFAM" id="SSF50331">
    <property type="entry name" value="MOP-like"/>
    <property type="match status" value="2"/>
</dbReference>
<organism evidence="8 9">
    <name type="scientific">Thiomicrorhabdus sediminis</name>
    <dbReference type="NCBI Taxonomy" id="2580412"/>
    <lineage>
        <taxon>Bacteria</taxon>
        <taxon>Pseudomonadati</taxon>
        <taxon>Pseudomonadota</taxon>
        <taxon>Gammaproteobacteria</taxon>
        <taxon>Thiotrichales</taxon>
        <taxon>Piscirickettsiaceae</taxon>
        <taxon>Thiomicrorhabdus</taxon>
    </lineage>
</organism>
<evidence type="ECO:0000256" key="6">
    <source>
        <dbReference type="PIRSR" id="PIRSR005763-1"/>
    </source>
</evidence>
<dbReference type="GO" id="GO:0030151">
    <property type="term" value="F:molybdenum ion binding"/>
    <property type="evidence" value="ECO:0007669"/>
    <property type="project" value="UniProtKB-UniRule"/>
</dbReference>
<dbReference type="OrthoDB" id="9800709at2"/>
<dbReference type="InterPro" id="IPR036388">
    <property type="entry name" value="WH-like_DNA-bd_sf"/>
</dbReference>
<evidence type="ECO:0000259" key="7">
    <source>
        <dbReference type="PROSITE" id="PS51866"/>
    </source>
</evidence>
<dbReference type="InterPro" id="IPR036390">
    <property type="entry name" value="WH_DNA-bd_sf"/>
</dbReference>
<evidence type="ECO:0000313" key="8">
    <source>
        <dbReference type="EMBL" id="QCU90908.1"/>
    </source>
</evidence>
<evidence type="ECO:0000256" key="2">
    <source>
        <dbReference type="ARBA" id="ARBA00022448"/>
    </source>
</evidence>
<evidence type="ECO:0000256" key="4">
    <source>
        <dbReference type="ARBA" id="ARBA00022737"/>
    </source>
</evidence>
<dbReference type="InterPro" id="IPR016462">
    <property type="entry name" value="ModE"/>
</dbReference>
<dbReference type="PIRSF" id="PIRSF005763">
    <property type="entry name" value="Txn_reg_ModE"/>
    <property type="match status" value="1"/>
</dbReference>
<keyword evidence="4" id="KW-0677">Repeat</keyword>
<feature type="domain" description="Mop" evidence="7">
    <location>
        <begin position="130"/>
        <end position="196"/>
    </location>
</feature>
<dbReference type="SUPFAM" id="SSF46785">
    <property type="entry name" value="Winged helix' DNA-binding domain"/>
    <property type="match status" value="1"/>
</dbReference>
<dbReference type="PANTHER" id="PTHR30432">
    <property type="entry name" value="TRANSCRIPTIONAL REGULATOR MODE"/>
    <property type="match status" value="1"/>
</dbReference>
<dbReference type="InterPro" id="IPR051815">
    <property type="entry name" value="Molybdate_resp_trans_reg"/>
</dbReference>
<comment type="similarity">
    <text evidence="1 5">Belongs to the ModE family.</text>
</comment>
<keyword evidence="3 5" id="KW-0500">Molybdenum</keyword>
<dbReference type="InterPro" id="IPR008995">
    <property type="entry name" value="Mo/tungstate-bd_C_term_dom"/>
</dbReference>
<keyword evidence="9" id="KW-1185">Reference proteome</keyword>
<dbReference type="EMBL" id="CP040602">
    <property type="protein sequence ID" value="QCU90908.1"/>
    <property type="molecule type" value="Genomic_DNA"/>
</dbReference>
<feature type="domain" description="Mop" evidence="7">
    <location>
        <begin position="205"/>
        <end position="271"/>
    </location>
</feature>
<accession>A0A4P9K7J3</accession>
<dbReference type="InterPro" id="IPR005116">
    <property type="entry name" value="Transp-assoc_OB_typ1"/>
</dbReference>
<dbReference type="Pfam" id="PF03459">
    <property type="entry name" value="TOBE"/>
    <property type="match status" value="2"/>
</dbReference>
<protein>
    <submittedName>
        <fullName evidence="8">LysR family transcriptional regulator</fullName>
    </submittedName>
</protein>
<dbReference type="Proteomes" id="UP000304864">
    <property type="component" value="Chromosome"/>
</dbReference>
<evidence type="ECO:0000313" key="9">
    <source>
        <dbReference type="Proteomes" id="UP000304864"/>
    </source>
</evidence>
<dbReference type="InterPro" id="IPR004606">
    <property type="entry name" value="Mop_domain"/>
</dbReference>
<evidence type="ECO:0000256" key="5">
    <source>
        <dbReference type="PIRNR" id="PIRNR005763"/>
    </source>
</evidence>
<proteinExistence type="inferred from homology"/>
<reference evidence="8 9" key="1">
    <citation type="submission" date="2019-05" db="EMBL/GenBank/DDBJ databases">
        <title>Thiomicrorhabdus sediminis sp. nov, a novel sulfur-oxidizing bacterium isolated from coastal sediment.</title>
        <authorList>
            <person name="Liu X."/>
        </authorList>
    </citation>
    <scope>NUCLEOTIDE SEQUENCE [LARGE SCALE GENOMIC DNA]</scope>
    <source>
        <strain evidence="8 9">G1</strain>
    </source>
</reference>
<dbReference type="PROSITE" id="PS51866">
    <property type="entry name" value="MOP"/>
    <property type="match status" value="2"/>
</dbReference>
<dbReference type="KEGG" id="thig:FE785_09845"/>
<evidence type="ECO:0000256" key="1">
    <source>
        <dbReference type="ARBA" id="ARBA00008110"/>
    </source>
</evidence>
<gene>
    <name evidence="8" type="ORF">FE785_09845</name>
</gene>
<sequence length="273" mass="29371">MTSQLSPSEQLVQSFIMGSKHSQSGQRRLELLGKIDALGSLNAAAKACSMSYKGAWQAVDAMNQLAGEELVIKQKGGSGGGGMLLSEKGRALLNAYQLFNEQMQKWLHRLEEMSPEMMGQLELMKKLSMRTSARNLFYGTVTAIEQGAVNAEVLVRVADGLEVRAQITLDSLERLQIVQGSSVFALIKASWVILMNPPQNDGKIQISAGNQFCGEVEQIDQGAVNSEVMIGLSQGQKICAQVSNQSVAELELQVGKASCALVNANQVLLAVAD</sequence>
<keyword evidence="2 5" id="KW-0813">Transport</keyword>
<dbReference type="GO" id="GO:0015689">
    <property type="term" value="P:molybdate ion transport"/>
    <property type="evidence" value="ECO:0007669"/>
    <property type="project" value="UniProtKB-UniRule"/>
</dbReference>
<dbReference type="Gene3D" id="1.10.10.10">
    <property type="entry name" value="Winged helix-like DNA-binding domain superfamily/Winged helix DNA-binding domain"/>
    <property type="match status" value="1"/>
</dbReference>
<dbReference type="AlphaFoldDB" id="A0A4P9K7J3"/>
<feature type="region of interest" description="Required for dimer formation and molybdate binding" evidence="6">
    <location>
        <begin position="131"/>
        <end position="139"/>
    </location>
</feature>